<dbReference type="Proteomes" id="UP000304951">
    <property type="component" value="Unassembled WGS sequence"/>
</dbReference>
<dbReference type="EMBL" id="QZAF01000302">
    <property type="protein sequence ID" value="THV68680.1"/>
    <property type="molecule type" value="Genomic_DNA"/>
</dbReference>
<sequence>MSLTLERRPPASGNKQILRFPSAPSSPPWPPPTWPPSRGLVLSRSKSTERVTASDIESDDDDQQHTNGASVPVQALDREANGVPLDATGIGGKRIAQRRVYGPQPYSLRQWQHELRYEEDRLSSRHLLSHMPFSLLTLFSF</sequence>
<evidence type="ECO:0000256" key="1">
    <source>
        <dbReference type="SAM" id="MobiDB-lite"/>
    </source>
</evidence>
<reference evidence="2 3" key="1">
    <citation type="submission" date="2018-10" db="EMBL/GenBank/DDBJ databases">
        <title>Fifty Aureobasidium pullulans genomes reveal a recombining polyextremotolerant generalist.</title>
        <authorList>
            <person name="Gostincar C."/>
            <person name="Turk M."/>
            <person name="Zajc J."/>
            <person name="Gunde-Cimerman N."/>
        </authorList>
    </citation>
    <scope>NUCLEOTIDE SEQUENCE [LARGE SCALE GENOMIC DNA]</scope>
    <source>
        <strain evidence="2 3">EXF-11900</strain>
    </source>
</reference>
<dbReference type="AlphaFoldDB" id="A0A4S8SDU8"/>
<comment type="caution">
    <text evidence="2">The sequence shown here is derived from an EMBL/GenBank/DDBJ whole genome shotgun (WGS) entry which is preliminary data.</text>
</comment>
<evidence type="ECO:0000313" key="3">
    <source>
        <dbReference type="Proteomes" id="UP000304951"/>
    </source>
</evidence>
<evidence type="ECO:0000313" key="2">
    <source>
        <dbReference type="EMBL" id="THV68680.1"/>
    </source>
</evidence>
<feature type="region of interest" description="Disordered" evidence="1">
    <location>
        <begin position="1"/>
        <end position="89"/>
    </location>
</feature>
<feature type="compositionally biased region" description="Pro residues" evidence="1">
    <location>
        <begin position="24"/>
        <end position="35"/>
    </location>
</feature>
<gene>
    <name evidence="2" type="ORF">D6D28_06485</name>
</gene>
<proteinExistence type="predicted"/>
<protein>
    <submittedName>
        <fullName evidence="2">Uncharacterized protein</fullName>
    </submittedName>
</protein>
<organism evidence="2 3">
    <name type="scientific">Aureobasidium pullulans</name>
    <name type="common">Black yeast</name>
    <name type="synonym">Pullularia pullulans</name>
    <dbReference type="NCBI Taxonomy" id="5580"/>
    <lineage>
        <taxon>Eukaryota</taxon>
        <taxon>Fungi</taxon>
        <taxon>Dikarya</taxon>
        <taxon>Ascomycota</taxon>
        <taxon>Pezizomycotina</taxon>
        <taxon>Dothideomycetes</taxon>
        <taxon>Dothideomycetidae</taxon>
        <taxon>Dothideales</taxon>
        <taxon>Saccotheciaceae</taxon>
        <taxon>Aureobasidium</taxon>
    </lineage>
</organism>
<name>A0A4S8SDU8_AURPU</name>
<accession>A0A4S8SDU8</accession>